<organism evidence="5 6">
    <name type="scientific">Haematococcus lacustris</name>
    <name type="common">Green alga</name>
    <name type="synonym">Haematococcus pluvialis</name>
    <dbReference type="NCBI Taxonomy" id="44745"/>
    <lineage>
        <taxon>Eukaryota</taxon>
        <taxon>Viridiplantae</taxon>
        <taxon>Chlorophyta</taxon>
        <taxon>core chlorophytes</taxon>
        <taxon>Chlorophyceae</taxon>
        <taxon>CS clade</taxon>
        <taxon>Chlamydomonadales</taxon>
        <taxon>Haematococcaceae</taxon>
        <taxon>Haematococcus</taxon>
    </lineage>
</organism>
<evidence type="ECO:0000256" key="2">
    <source>
        <dbReference type="ARBA" id="ARBA00022679"/>
    </source>
</evidence>
<feature type="non-terminal residue" evidence="5">
    <location>
        <position position="145"/>
    </location>
</feature>
<evidence type="ECO:0000256" key="1">
    <source>
        <dbReference type="ARBA" id="ARBA00006209"/>
    </source>
</evidence>
<comment type="caution">
    <text evidence="5">The sequence shown here is derived from an EMBL/GenBank/DDBJ whole genome shotgun (WGS) entry which is preliminary data.</text>
</comment>
<dbReference type="PANTHER" id="PTHR10048">
    <property type="entry name" value="PHOSPHATIDYLINOSITOL KINASE"/>
    <property type="match status" value="1"/>
</dbReference>
<dbReference type="InterPro" id="IPR036940">
    <property type="entry name" value="PI3/4_kinase_cat_sf"/>
</dbReference>
<dbReference type="InterPro" id="IPR015433">
    <property type="entry name" value="PI3/4_kinase"/>
</dbReference>
<feature type="domain" description="PI3K/PI4K catalytic" evidence="4">
    <location>
        <begin position="1"/>
        <end position="145"/>
    </location>
</feature>
<dbReference type="SUPFAM" id="SSF56112">
    <property type="entry name" value="Protein kinase-like (PK-like)"/>
    <property type="match status" value="1"/>
</dbReference>
<keyword evidence="6" id="KW-1185">Reference proteome</keyword>
<sequence>VGDDVRQDVLALQVVQLLKAAYDRAGLPVYLRPYGCLPTGYEKGIIEVVPNSRSRASLGELSDKGLYDIFQVRPAGPSAEFGLPGSPSFEAARSNFIASQAGYAIASYLLQAKDRHNGNLLVSKEGHLVHIDFGFILEISPGGNM</sequence>
<gene>
    <name evidence="5" type="ORF">HaLaN_20627</name>
</gene>
<dbReference type="InterPro" id="IPR000403">
    <property type="entry name" value="PI3/4_kinase_cat_dom"/>
</dbReference>
<feature type="non-terminal residue" evidence="5">
    <location>
        <position position="1"/>
    </location>
</feature>
<dbReference type="GO" id="GO:0004430">
    <property type="term" value="F:1-phosphatidylinositol 4-kinase activity"/>
    <property type="evidence" value="ECO:0007669"/>
    <property type="project" value="TreeGrafter"/>
</dbReference>
<name>A0A699ZKA2_HAELA</name>
<dbReference type="Pfam" id="PF00454">
    <property type="entry name" value="PI3_PI4_kinase"/>
    <property type="match status" value="1"/>
</dbReference>
<reference evidence="5 6" key="1">
    <citation type="submission" date="2020-02" db="EMBL/GenBank/DDBJ databases">
        <title>Draft genome sequence of Haematococcus lacustris strain NIES-144.</title>
        <authorList>
            <person name="Morimoto D."/>
            <person name="Nakagawa S."/>
            <person name="Yoshida T."/>
            <person name="Sawayama S."/>
        </authorList>
    </citation>
    <scope>NUCLEOTIDE SEQUENCE [LARGE SCALE GENOMIC DNA]</scope>
    <source>
        <strain evidence="5 6">NIES-144</strain>
    </source>
</reference>
<dbReference type="Proteomes" id="UP000485058">
    <property type="component" value="Unassembled WGS sequence"/>
</dbReference>
<evidence type="ECO:0000256" key="3">
    <source>
        <dbReference type="ARBA" id="ARBA00022777"/>
    </source>
</evidence>
<dbReference type="SMART" id="SM00146">
    <property type="entry name" value="PI3Kc"/>
    <property type="match status" value="1"/>
</dbReference>
<dbReference type="GO" id="GO:0048015">
    <property type="term" value="P:phosphatidylinositol-mediated signaling"/>
    <property type="evidence" value="ECO:0007669"/>
    <property type="project" value="TreeGrafter"/>
</dbReference>
<keyword evidence="3" id="KW-0418">Kinase</keyword>
<keyword evidence="2" id="KW-0808">Transferase</keyword>
<evidence type="ECO:0000259" key="4">
    <source>
        <dbReference type="PROSITE" id="PS50290"/>
    </source>
</evidence>
<dbReference type="Gene3D" id="1.10.1070.11">
    <property type="entry name" value="Phosphatidylinositol 3-/4-kinase, catalytic domain"/>
    <property type="match status" value="1"/>
</dbReference>
<comment type="similarity">
    <text evidence="1">Belongs to the PI3/PI4-kinase family. Type III PI4K subfamily.</text>
</comment>
<evidence type="ECO:0000313" key="6">
    <source>
        <dbReference type="Proteomes" id="UP000485058"/>
    </source>
</evidence>
<protein>
    <recommendedName>
        <fullName evidence="4">PI3K/PI4K catalytic domain-containing protein</fullName>
    </recommendedName>
</protein>
<dbReference type="EMBL" id="BLLF01002187">
    <property type="protein sequence ID" value="GFH23073.1"/>
    <property type="molecule type" value="Genomic_DNA"/>
</dbReference>
<dbReference type="PROSITE" id="PS50290">
    <property type="entry name" value="PI3_4_KINASE_3"/>
    <property type="match status" value="1"/>
</dbReference>
<dbReference type="GO" id="GO:0005886">
    <property type="term" value="C:plasma membrane"/>
    <property type="evidence" value="ECO:0007669"/>
    <property type="project" value="TreeGrafter"/>
</dbReference>
<dbReference type="AlphaFoldDB" id="A0A699ZKA2"/>
<dbReference type="GO" id="GO:0005737">
    <property type="term" value="C:cytoplasm"/>
    <property type="evidence" value="ECO:0007669"/>
    <property type="project" value="TreeGrafter"/>
</dbReference>
<dbReference type="Gene3D" id="3.30.1010.10">
    <property type="entry name" value="Phosphatidylinositol 3-kinase Catalytic Subunit, Chain A, domain 4"/>
    <property type="match status" value="1"/>
</dbReference>
<evidence type="ECO:0000313" key="5">
    <source>
        <dbReference type="EMBL" id="GFH23073.1"/>
    </source>
</evidence>
<dbReference type="InterPro" id="IPR011009">
    <property type="entry name" value="Kinase-like_dom_sf"/>
</dbReference>
<dbReference type="GO" id="GO:0046854">
    <property type="term" value="P:phosphatidylinositol phosphate biosynthetic process"/>
    <property type="evidence" value="ECO:0007669"/>
    <property type="project" value="InterPro"/>
</dbReference>
<dbReference type="PANTHER" id="PTHR10048:SF15">
    <property type="entry name" value="PHOSPHATIDYLINOSITOL 4-KINASE ALPHA"/>
    <property type="match status" value="1"/>
</dbReference>
<accession>A0A699ZKA2</accession>
<proteinExistence type="inferred from homology"/>